<dbReference type="InterPro" id="IPR051099">
    <property type="entry name" value="AGR/TXD"/>
</dbReference>
<keyword evidence="2" id="KW-0676">Redox-active center</keyword>
<dbReference type="Pfam" id="PF13899">
    <property type="entry name" value="Thioredoxin_7"/>
    <property type="match status" value="1"/>
</dbReference>
<evidence type="ECO:0000256" key="2">
    <source>
        <dbReference type="ARBA" id="ARBA00023284"/>
    </source>
</evidence>
<gene>
    <name evidence="6" type="ORF">DXA50_19790</name>
    <name evidence="5" type="ORF">I6J59_18925</name>
</gene>
<dbReference type="InterPro" id="IPR017937">
    <property type="entry name" value="Thioredoxin_CS"/>
</dbReference>
<feature type="chain" id="PRO_5044602339" evidence="3">
    <location>
        <begin position="21"/>
        <end position="413"/>
    </location>
</feature>
<dbReference type="RefSeq" id="WP_051465988.1">
    <property type="nucleotide sequence ID" value="NZ_CAJKXH010000060.1"/>
</dbReference>
<dbReference type="PROSITE" id="PS51352">
    <property type="entry name" value="THIOREDOXIN_2"/>
    <property type="match status" value="1"/>
</dbReference>
<reference evidence="5 8" key="2">
    <citation type="submission" date="2021-02" db="EMBL/GenBank/DDBJ databases">
        <title>FDA dAtabase for Regulatory Grade micrObial Sequences (FDA-ARGOS): Supporting development and validation of Infectious Disease Dx tests.</title>
        <authorList>
            <person name="Carlson P."/>
            <person name="Fischbach M."/>
            <person name="Hastie J."/>
            <person name="Bilen M."/>
            <person name="Cheng A."/>
            <person name="Tallon L."/>
            <person name="Sadzewicz L."/>
            <person name="Zhao X."/>
            <person name="Boylan J."/>
            <person name="Ott S."/>
            <person name="Bowen H."/>
            <person name="Vavikolanu K."/>
            <person name="Mehta A."/>
            <person name="Aluvathingal J."/>
            <person name="Nadendla S."/>
            <person name="Yan Y."/>
            <person name="Sichtig H."/>
        </authorList>
    </citation>
    <scope>NUCLEOTIDE SEQUENCE [LARGE SCALE GENOMIC DNA]</scope>
    <source>
        <strain evidence="5 8">FDAARGOS_1229</strain>
    </source>
</reference>
<dbReference type="PROSITE" id="PS00194">
    <property type="entry name" value="THIOREDOXIN_1"/>
    <property type="match status" value="1"/>
</dbReference>
<feature type="signal peptide" evidence="3">
    <location>
        <begin position="1"/>
        <end position="20"/>
    </location>
</feature>
<keyword evidence="8" id="KW-1185">Reference proteome</keyword>
<evidence type="ECO:0000256" key="1">
    <source>
        <dbReference type="ARBA" id="ARBA00022729"/>
    </source>
</evidence>
<protein>
    <submittedName>
        <fullName evidence="6">DUF255 domain-containing protein</fullName>
    </submittedName>
    <submittedName>
        <fullName evidence="5">Thioredoxin family protein</fullName>
    </submittedName>
</protein>
<dbReference type="Gene3D" id="3.40.30.10">
    <property type="entry name" value="Glutaredoxin"/>
    <property type="match status" value="1"/>
</dbReference>
<dbReference type="SUPFAM" id="SSF52833">
    <property type="entry name" value="Thioredoxin-like"/>
    <property type="match status" value="1"/>
</dbReference>
<dbReference type="InterPro" id="IPR036249">
    <property type="entry name" value="Thioredoxin-like_sf"/>
</dbReference>
<organism evidence="6 7">
    <name type="scientific">Butyricimonas virosa</name>
    <dbReference type="NCBI Taxonomy" id="544645"/>
    <lineage>
        <taxon>Bacteria</taxon>
        <taxon>Pseudomonadati</taxon>
        <taxon>Bacteroidota</taxon>
        <taxon>Bacteroidia</taxon>
        <taxon>Bacteroidales</taxon>
        <taxon>Odoribacteraceae</taxon>
        <taxon>Butyricimonas</taxon>
    </lineage>
</organism>
<proteinExistence type="predicted"/>
<dbReference type="CDD" id="cd02947">
    <property type="entry name" value="TRX_family"/>
    <property type="match status" value="1"/>
</dbReference>
<evidence type="ECO:0000313" key="8">
    <source>
        <dbReference type="Proteomes" id="UP000654720"/>
    </source>
</evidence>
<accession>A0A413IHV7</accession>
<dbReference type="PANTHER" id="PTHR15337:SF11">
    <property type="entry name" value="THIOREDOXIN DOMAIN-CONTAINING PROTEIN"/>
    <property type="match status" value="1"/>
</dbReference>
<name>A0A413IHV7_9BACT</name>
<keyword evidence="1 3" id="KW-0732">Signal</keyword>
<reference evidence="6 7" key="1">
    <citation type="submission" date="2018-08" db="EMBL/GenBank/DDBJ databases">
        <title>A genome reference for cultivated species of the human gut microbiota.</title>
        <authorList>
            <person name="Zou Y."/>
            <person name="Xue W."/>
            <person name="Luo G."/>
        </authorList>
    </citation>
    <scope>NUCLEOTIDE SEQUENCE [LARGE SCALE GENOMIC DNA]</scope>
    <source>
        <strain evidence="6 7">OF02-7</strain>
    </source>
</reference>
<dbReference type="EMBL" id="CP069450">
    <property type="protein sequence ID" value="QRO49914.1"/>
    <property type="molecule type" value="Genomic_DNA"/>
</dbReference>
<evidence type="ECO:0000313" key="6">
    <source>
        <dbReference type="EMBL" id="RGY11060.1"/>
    </source>
</evidence>
<dbReference type="EMBL" id="QSCR01000060">
    <property type="protein sequence ID" value="RGY11060.1"/>
    <property type="molecule type" value="Genomic_DNA"/>
</dbReference>
<dbReference type="OrthoDB" id="120730at2"/>
<sequence length="413" mass="47526">MKRILLLFVICLFVQSVSVAQEGVDFRNISLEEALEQAKAEDKLVFVDCYTPWCGPCHRMLTEVFPRKEAGDYFNSRFVCVKYDMTKDENVELNKKFRVAAYPTFIIIRPDGTVLHKQTGAGDLNYFIPCVEAGLNDSTNLWGLEQEYARGGMSNVRLMAYQAVLADAFDCDKATGIYRELWGRLSDKERLQKEFWRLYTDNYCTFDSPMCEFMLAHLDEIRANAGQEEVDRFLLTRYGGMLEKWIKGLEIRDSISFEDLCSQVERLNLPRLDEMRVLAGWVVNQEVQALTDWIAKKMPEGNSQAVRFYADAFQGISWGHDFNVPENYSSCGSRLAELTVNKMEEQGTNLSSSDLSEYFGALSCFQREMPIELCRRLVVLGDKVLPVLPDDERLPGMKRMFDDMRRVIEQGNK</sequence>
<dbReference type="PANTHER" id="PTHR15337">
    <property type="entry name" value="ANTERIOR GRADIENT PROTEIN-RELATED"/>
    <property type="match status" value="1"/>
</dbReference>
<evidence type="ECO:0000313" key="5">
    <source>
        <dbReference type="EMBL" id="QRO49914.1"/>
    </source>
</evidence>
<evidence type="ECO:0000256" key="3">
    <source>
        <dbReference type="SAM" id="SignalP"/>
    </source>
</evidence>
<dbReference type="InterPro" id="IPR013766">
    <property type="entry name" value="Thioredoxin_domain"/>
</dbReference>
<dbReference type="Proteomes" id="UP000286063">
    <property type="component" value="Unassembled WGS sequence"/>
</dbReference>
<dbReference type="Proteomes" id="UP000654720">
    <property type="component" value="Chromosome"/>
</dbReference>
<evidence type="ECO:0000259" key="4">
    <source>
        <dbReference type="PROSITE" id="PS51352"/>
    </source>
</evidence>
<dbReference type="GeneID" id="93097337"/>
<dbReference type="AlphaFoldDB" id="A0A413IHV7"/>
<feature type="domain" description="Thioredoxin" evidence="4">
    <location>
        <begin position="17"/>
        <end position="136"/>
    </location>
</feature>
<evidence type="ECO:0000313" key="7">
    <source>
        <dbReference type="Proteomes" id="UP000286063"/>
    </source>
</evidence>